<dbReference type="InterPro" id="IPR002125">
    <property type="entry name" value="CMP_dCMP_dom"/>
</dbReference>
<dbReference type="GO" id="GO:0004126">
    <property type="term" value="F:cytidine deaminase activity"/>
    <property type="evidence" value="ECO:0007669"/>
    <property type="project" value="UniProtKB-UniRule"/>
</dbReference>
<evidence type="ECO:0000313" key="18">
    <source>
        <dbReference type="Proteomes" id="UP000177982"/>
    </source>
</evidence>
<evidence type="ECO:0000256" key="1">
    <source>
        <dbReference type="ARBA" id="ARBA00001947"/>
    </source>
</evidence>
<accession>A0A1G2L2A8</accession>
<proteinExistence type="inferred from homology"/>
<feature type="binding site" evidence="13">
    <location>
        <begin position="38"/>
        <end position="44"/>
    </location>
    <ligand>
        <name>substrate</name>
    </ligand>
</feature>
<keyword evidence="6 14" id="KW-0479">Metal-binding</keyword>
<comment type="function">
    <text evidence="2 15">This enzyme scavenges exogenous and endogenous cytidine and 2'-deoxycytidine for UMP synthesis.</text>
</comment>
<feature type="binding site" evidence="14">
    <location>
        <position position="49"/>
    </location>
    <ligand>
        <name>Zn(2+)</name>
        <dbReference type="ChEBI" id="CHEBI:29105"/>
        <note>catalytic</note>
    </ligand>
</feature>
<gene>
    <name evidence="17" type="ORF">A2934_00875</name>
</gene>
<dbReference type="PROSITE" id="PS51747">
    <property type="entry name" value="CYT_DCMP_DEAMINASES_2"/>
    <property type="match status" value="1"/>
</dbReference>
<evidence type="ECO:0000256" key="10">
    <source>
        <dbReference type="ARBA" id="ARBA00049252"/>
    </source>
</evidence>
<evidence type="ECO:0000256" key="15">
    <source>
        <dbReference type="RuleBase" id="RU364006"/>
    </source>
</evidence>
<evidence type="ECO:0000256" key="4">
    <source>
        <dbReference type="ARBA" id="ARBA00012783"/>
    </source>
</evidence>
<dbReference type="PANTHER" id="PTHR11644:SF2">
    <property type="entry name" value="CYTIDINE DEAMINASE"/>
    <property type="match status" value="1"/>
</dbReference>
<evidence type="ECO:0000259" key="16">
    <source>
        <dbReference type="PROSITE" id="PS51747"/>
    </source>
</evidence>
<dbReference type="GO" id="GO:0055086">
    <property type="term" value="P:nucleobase-containing small molecule metabolic process"/>
    <property type="evidence" value="ECO:0007669"/>
    <property type="project" value="UniProtKB-ARBA"/>
</dbReference>
<dbReference type="InterPro" id="IPR050202">
    <property type="entry name" value="Cyt/Deoxycyt_deaminase"/>
</dbReference>
<dbReference type="GO" id="GO:0008270">
    <property type="term" value="F:zinc ion binding"/>
    <property type="evidence" value="ECO:0007669"/>
    <property type="project" value="UniProtKB-UniRule"/>
</dbReference>
<dbReference type="SUPFAM" id="SSF53927">
    <property type="entry name" value="Cytidine deaminase-like"/>
    <property type="match status" value="1"/>
</dbReference>
<organism evidence="17 18">
    <name type="scientific">Candidatus Sungbacteria bacterium RIFCSPLOWO2_01_FULL_47_10</name>
    <dbReference type="NCBI Taxonomy" id="1802276"/>
    <lineage>
        <taxon>Bacteria</taxon>
        <taxon>Candidatus Sungiibacteriota</taxon>
    </lineage>
</organism>
<comment type="cofactor">
    <cofactor evidence="1 14 15">
        <name>Zn(2+)</name>
        <dbReference type="ChEBI" id="CHEBI:29105"/>
    </cofactor>
</comment>
<dbReference type="AlphaFoldDB" id="A0A1G2L2A8"/>
<dbReference type="Pfam" id="PF00383">
    <property type="entry name" value="dCMP_cyt_deam_1"/>
    <property type="match status" value="1"/>
</dbReference>
<dbReference type="InterPro" id="IPR016192">
    <property type="entry name" value="APOBEC/CMP_deaminase_Zn-bd"/>
</dbReference>
<evidence type="ECO:0000256" key="12">
    <source>
        <dbReference type="PIRSR" id="PIRSR606262-1"/>
    </source>
</evidence>
<evidence type="ECO:0000256" key="9">
    <source>
        <dbReference type="ARBA" id="ARBA00032005"/>
    </source>
</evidence>
<dbReference type="InterPro" id="IPR016193">
    <property type="entry name" value="Cytidine_deaminase-like"/>
</dbReference>
<dbReference type="PANTHER" id="PTHR11644">
    <property type="entry name" value="CYTIDINE DEAMINASE"/>
    <property type="match status" value="1"/>
</dbReference>
<keyword evidence="8 14" id="KW-0862">Zinc</keyword>
<evidence type="ECO:0000256" key="13">
    <source>
        <dbReference type="PIRSR" id="PIRSR606262-2"/>
    </source>
</evidence>
<dbReference type="GO" id="GO:0042802">
    <property type="term" value="F:identical protein binding"/>
    <property type="evidence" value="ECO:0007669"/>
    <property type="project" value="UniProtKB-ARBA"/>
</dbReference>
<evidence type="ECO:0000256" key="7">
    <source>
        <dbReference type="ARBA" id="ARBA00022801"/>
    </source>
</evidence>
<reference evidence="17 18" key="1">
    <citation type="journal article" date="2016" name="Nat. Commun.">
        <title>Thousands of microbial genomes shed light on interconnected biogeochemical processes in an aquifer system.</title>
        <authorList>
            <person name="Anantharaman K."/>
            <person name="Brown C.T."/>
            <person name="Hug L.A."/>
            <person name="Sharon I."/>
            <person name="Castelle C.J."/>
            <person name="Probst A.J."/>
            <person name="Thomas B.C."/>
            <person name="Singh A."/>
            <person name="Wilkins M.J."/>
            <person name="Karaoz U."/>
            <person name="Brodie E.L."/>
            <person name="Williams K.H."/>
            <person name="Hubbard S.S."/>
            <person name="Banfield J.F."/>
        </authorList>
    </citation>
    <scope>NUCLEOTIDE SEQUENCE [LARGE SCALE GENOMIC DNA]</scope>
</reference>
<keyword evidence="7 15" id="KW-0378">Hydrolase</keyword>
<feature type="binding site" evidence="14">
    <location>
        <position position="87"/>
    </location>
    <ligand>
        <name>Zn(2+)</name>
        <dbReference type="ChEBI" id="CHEBI:29105"/>
        <note>catalytic</note>
    </ligand>
</feature>
<evidence type="ECO:0000256" key="14">
    <source>
        <dbReference type="PIRSR" id="PIRSR606262-3"/>
    </source>
</evidence>
<sequence>MALDEASRVLENSYNPYSHFYVGACLVSYDGKLVSGTNFENAAYGSTICAERAAVLRANAMGIRHFRTIAIIARGENFDTTEVTGPCGSCRQVLYEISQVSGCDLKIVLSTTRKDVIVITTIKELLPLAFGPVDLGINIEKYQKKSC</sequence>
<feature type="domain" description="CMP/dCMP-type deaminase" evidence="16">
    <location>
        <begin position="1"/>
        <end position="133"/>
    </location>
</feature>
<evidence type="ECO:0000256" key="2">
    <source>
        <dbReference type="ARBA" id="ARBA00003949"/>
    </source>
</evidence>
<dbReference type="CDD" id="cd01283">
    <property type="entry name" value="cytidine_deaminase"/>
    <property type="match status" value="1"/>
</dbReference>
<feature type="active site" description="Proton donor" evidence="12">
    <location>
        <position position="51"/>
    </location>
</feature>
<dbReference type="NCBIfam" id="TIGR01354">
    <property type="entry name" value="cyt_deam_tetra"/>
    <property type="match status" value="1"/>
</dbReference>
<dbReference type="PROSITE" id="PS00903">
    <property type="entry name" value="CYT_DCMP_DEAMINASES_1"/>
    <property type="match status" value="1"/>
</dbReference>
<dbReference type="NCBIfam" id="NF004064">
    <property type="entry name" value="PRK05578.1"/>
    <property type="match status" value="1"/>
</dbReference>
<dbReference type="GO" id="GO:0072527">
    <property type="term" value="P:pyrimidine-containing compound metabolic process"/>
    <property type="evidence" value="ECO:0007669"/>
    <property type="project" value="UniProtKB-ARBA"/>
</dbReference>
<comment type="catalytic activity">
    <reaction evidence="11 15">
        <text>cytidine + H2O + H(+) = uridine + NH4(+)</text>
        <dbReference type="Rhea" id="RHEA:16069"/>
        <dbReference type="ChEBI" id="CHEBI:15377"/>
        <dbReference type="ChEBI" id="CHEBI:15378"/>
        <dbReference type="ChEBI" id="CHEBI:16704"/>
        <dbReference type="ChEBI" id="CHEBI:17562"/>
        <dbReference type="ChEBI" id="CHEBI:28938"/>
        <dbReference type="EC" id="3.5.4.5"/>
    </reaction>
</comment>
<comment type="caution">
    <text evidence="17">The sequence shown here is derived from an EMBL/GenBank/DDBJ whole genome shotgun (WGS) entry which is preliminary data.</text>
</comment>
<name>A0A1G2L2A8_9BACT</name>
<comment type="similarity">
    <text evidence="3 15">Belongs to the cytidine and deoxycytidylate deaminase family.</text>
</comment>
<dbReference type="Gene3D" id="3.40.140.10">
    <property type="entry name" value="Cytidine Deaminase, domain 2"/>
    <property type="match status" value="1"/>
</dbReference>
<dbReference type="EC" id="3.5.4.5" evidence="4 15"/>
<evidence type="ECO:0000256" key="11">
    <source>
        <dbReference type="ARBA" id="ARBA00049558"/>
    </source>
</evidence>
<feature type="binding site" evidence="14">
    <location>
        <position position="90"/>
    </location>
    <ligand>
        <name>Zn(2+)</name>
        <dbReference type="ChEBI" id="CHEBI:29105"/>
        <note>catalytic</note>
    </ligand>
</feature>
<evidence type="ECO:0000313" key="17">
    <source>
        <dbReference type="EMBL" id="OHA04882.1"/>
    </source>
</evidence>
<evidence type="ECO:0000256" key="8">
    <source>
        <dbReference type="ARBA" id="ARBA00022833"/>
    </source>
</evidence>
<protein>
    <recommendedName>
        <fullName evidence="5 15">Cytidine deaminase</fullName>
        <ecNumber evidence="4 15">3.5.4.5</ecNumber>
    </recommendedName>
    <alternativeName>
        <fullName evidence="9 15">Cytidine aminohydrolase</fullName>
    </alternativeName>
</protein>
<evidence type="ECO:0000256" key="5">
    <source>
        <dbReference type="ARBA" id="ARBA00018266"/>
    </source>
</evidence>
<comment type="catalytic activity">
    <reaction evidence="10 15">
        <text>2'-deoxycytidine + H2O + H(+) = 2'-deoxyuridine + NH4(+)</text>
        <dbReference type="Rhea" id="RHEA:13433"/>
        <dbReference type="ChEBI" id="CHEBI:15377"/>
        <dbReference type="ChEBI" id="CHEBI:15378"/>
        <dbReference type="ChEBI" id="CHEBI:15698"/>
        <dbReference type="ChEBI" id="CHEBI:16450"/>
        <dbReference type="ChEBI" id="CHEBI:28938"/>
        <dbReference type="EC" id="3.5.4.5"/>
    </reaction>
</comment>
<dbReference type="Proteomes" id="UP000177982">
    <property type="component" value="Unassembled WGS sequence"/>
</dbReference>
<dbReference type="InterPro" id="IPR006262">
    <property type="entry name" value="Cyt_deam_tetra"/>
</dbReference>
<evidence type="ECO:0000256" key="6">
    <source>
        <dbReference type="ARBA" id="ARBA00022723"/>
    </source>
</evidence>
<dbReference type="GO" id="GO:0005829">
    <property type="term" value="C:cytosol"/>
    <property type="evidence" value="ECO:0007669"/>
    <property type="project" value="TreeGrafter"/>
</dbReference>
<dbReference type="EMBL" id="MHQO01000067">
    <property type="protein sequence ID" value="OHA04882.1"/>
    <property type="molecule type" value="Genomic_DNA"/>
</dbReference>
<evidence type="ECO:0000256" key="3">
    <source>
        <dbReference type="ARBA" id="ARBA00006576"/>
    </source>
</evidence>